<dbReference type="Pfam" id="PF02719">
    <property type="entry name" value="Polysacc_synt_2"/>
    <property type="match status" value="1"/>
</dbReference>
<feature type="transmembrane region" description="Helical" evidence="2">
    <location>
        <begin position="100"/>
        <end position="121"/>
    </location>
</feature>
<feature type="transmembrane region" description="Helical" evidence="2">
    <location>
        <begin position="69"/>
        <end position="88"/>
    </location>
</feature>
<accession>A0ABW5QM71</accession>
<sequence>MKRQLHRSPAISRLFVMFSTLRKRVLSLPRSSKRAILVGFDVIALAFVLWASFSLRYDRWELPSNLDEWLIVTSAPVIGIPIFVRMGLYRAVVRYLPERAIWTIVQAMALAAILWVLLAFLSEMTGRGIVPRSVPVIYWALGTLALTGSRLIAKWIFWPTSRSALLKLPAVVIYGAGEAGTQLATSLRKSHFIAGFLDDDATLHRREVVGIKVFAPSYLPSLVRDFGVKQVILSMPSLSATRRKEIVRDISQHGVKVQSLPGIADLVTGKYLVSQIHEIEVDELLGRSSVPPDANLIREMIVGRTIMVTGAGGSIGSELCRKIAQWRPQRLVLFESNEFALYKIEMELHTQKDVAVVPVLGSVTNAQRVISAIKENSVEVVFHAAAHKHVPLVEANAFEGIYNNVFGTKVIADAAFEFGVKNFVLISTDKAVRPTNVMGATKRWAELIVREKAAQALEQHTGQRFCAVRFGNVLGSNGSVVPLFKEQIARGGPVTLTDRAMTRYFMSIQEAAELIVQAGALSEGGDVFLLDMGEPILISDLAENMVRLAGLTVRSDDNPEGDIEIVAIGKRPGEKMFEELFYDSSSATPTRHPKILRGRGQLAQSVSIAPRLDELRNALSVGDEKAARAVLFSLIAERDSAHVDTTKLAQG</sequence>
<evidence type="ECO:0000259" key="3">
    <source>
        <dbReference type="Pfam" id="PF02719"/>
    </source>
</evidence>
<evidence type="ECO:0000313" key="4">
    <source>
        <dbReference type="EMBL" id="MFD2648784.1"/>
    </source>
</evidence>
<evidence type="ECO:0000256" key="2">
    <source>
        <dbReference type="SAM" id="Phobius"/>
    </source>
</evidence>
<dbReference type="Proteomes" id="UP001597521">
    <property type="component" value="Unassembled WGS sequence"/>
</dbReference>
<dbReference type="PANTHER" id="PTHR43318">
    <property type="entry name" value="UDP-N-ACETYLGLUCOSAMINE 4,6-DEHYDRATASE"/>
    <property type="match status" value="1"/>
</dbReference>
<dbReference type="InterPro" id="IPR029063">
    <property type="entry name" value="SAM-dependent_MTases_sf"/>
</dbReference>
<name>A0ABW5QM71_9HYPH</name>
<protein>
    <submittedName>
        <fullName evidence="4">Polysaccharide biosynthesis protein</fullName>
    </submittedName>
</protein>
<evidence type="ECO:0000313" key="5">
    <source>
        <dbReference type="Proteomes" id="UP001597521"/>
    </source>
</evidence>
<feature type="domain" description="Polysaccharide biosynthesis protein CapD-like" evidence="3">
    <location>
        <begin position="306"/>
        <end position="597"/>
    </location>
</feature>
<dbReference type="InterPro" id="IPR003869">
    <property type="entry name" value="Polysac_CapD-like"/>
</dbReference>
<proteinExistence type="inferred from homology"/>
<dbReference type="Pfam" id="PF13727">
    <property type="entry name" value="CoA_binding_3"/>
    <property type="match status" value="1"/>
</dbReference>
<dbReference type="PANTHER" id="PTHR43318:SF1">
    <property type="entry name" value="POLYSACCHARIDE BIOSYNTHESIS PROTEIN EPSC-RELATED"/>
    <property type="match status" value="1"/>
</dbReference>
<dbReference type="SUPFAM" id="SSF53335">
    <property type="entry name" value="S-adenosyl-L-methionine-dependent methyltransferases"/>
    <property type="match status" value="1"/>
</dbReference>
<dbReference type="RefSeq" id="WP_386834086.1">
    <property type="nucleotide sequence ID" value="NZ_JBHUNP010000001.1"/>
</dbReference>
<organism evidence="4 5">
    <name type="scientific">Devosia albogilva</name>
    <dbReference type="NCBI Taxonomy" id="429726"/>
    <lineage>
        <taxon>Bacteria</taxon>
        <taxon>Pseudomonadati</taxon>
        <taxon>Pseudomonadota</taxon>
        <taxon>Alphaproteobacteria</taxon>
        <taxon>Hyphomicrobiales</taxon>
        <taxon>Devosiaceae</taxon>
        <taxon>Devosia</taxon>
    </lineage>
</organism>
<keyword evidence="2" id="KW-0812">Transmembrane</keyword>
<dbReference type="CDD" id="cd05237">
    <property type="entry name" value="UDP_invert_4-6DH_SDR_e"/>
    <property type="match status" value="1"/>
</dbReference>
<gene>
    <name evidence="4" type="ORF">ACFSX5_13400</name>
</gene>
<keyword evidence="2" id="KW-0472">Membrane</keyword>
<feature type="transmembrane region" description="Helical" evidence="2">
    <location>
        <begin position="35"/>
        <end position="57"/>
    </location>
</feature>
<dbReference type="EMBL" id="JBHUNP010000001">
    <property type="protein sequence ID" value="MFD2648784.1"/>
    <property type="molecule type" value="Genomic_DNA"/>
</dbReference>
<reference evidence="5" key="1">
    <citation type="journal article" date="2019" name="Int. J. Syst. Evol. Microbiol.">
        <title>The Global Catalogue of Microorganisms (GCM) 10K type strain sequencing project: providing services to taxonomists for standard genome sequencing and annotation.</title>
        <authorList>
            <consortium name="The Broad Institute Genomics Platform"/>
            <consortium name="The Broad Institute Genome Sequencing Center for Infectious Disease"/>
            <person name="Wu L."/>
            <person name="Ma J."/>
        </authorList>
    </citation>
    <scope>NUCLEOTIDE SEQUENCE [LARGE SCALE GENOMIC DNA]</scope>
    <source>
        <strain evidence="5">CCM 7427</strain>
    </source>
</reference>
<evidence type="ECO:0000256" key="1">
    <source>
        <dbReference type="ARBA" id="ARBA00007430"/>
    </source>
</evidence>
<dbReference type="InterPro" id="IPR036291">
    <property type="entry name" value="NAD(P)-bd_dom_sf"/>
</dbReference>
<keyword evidence="2" id="KW-1133">Transmembrane helix</keyword>
<comment type="similarity">
    <text evidence="1">Belongs to the polysaccharide synthase family.</text>
</comment>
<keyword evidence="5" id="KW-1185">Reference proteome</keyword>
<dbReference type="Gene3D" id="3.40.50.720">
    <property type="entry name" value="NAD(P)-binding Rossmann-like Domain"/>
    <property type="match status" value="2"/>
</dbReference>
<dbReference type="SUPFAM" id="SSF51735">
    <property type="entry name" value="NAD(P)-binding Rossmann-fold domains"/>
    <property type="match status" value="1"/>
</dbReference>
<comment type="caution">
    <text evidence="4">The sequence shown here is derived from an EMBL/GenBank/DDBJ whole genome shotgun (WGS) entry which is preliminary data.</text>
</comment>
<dbReference type="InterPro" id="IPR051203">
    <property type="entry name" value="Polysaccharide_Synthase-Rel"/>
</dbReference>